<dbReference type="GO" id="GO:0003700">
    <property type="term" value="F:DNA-binding transcription factor activity"/>
    <property type="evidence" value="ECO:0007669"/>
    <property type="project" value="TreeGrafter"/>
</dbReference>
<feature type="domain" description="HTH iclR-type" evidence="4">
    <location>
        <begin position="30"/>
        <end position="92"/>
    </location>
</feature>
<proteinExistence type="predicted"/>
<dbReference type="Proteomes" id="UP000562723">
    <property type="component" value="Unassembled WGS sequence"/>
</dbReference>
<dbReference type="PROSITE" id="PS51078">
    <property type="entry name" value="ICLR_ED"/>
    <property type="match status" value="1"/>
</dbReference>
<dbReference type="EMBL" id="JABFMS010000084">
    <property type="protein sequence ID" value="NUT84373.1"/>
    <property type="molecule type" value="Genomic_DNA"/>
</dbReference>
<name>A0AAJ3G2A1_9PSED</name>
<dbReference type="SUPFAM" id="SSF55781">
    <property type="entry name" value="GAF domain-like"/>
    <property type="match status" value="1"/>
</dbReference>
<reference evidence="6 7" key="1">
    <citation type="journal article" date="2020" name="Front. Plant Sci.">
        <title>Isolation of Rhizosphere Bacteria That Improve Quality and Water Stress Tolerance in Greenhouse Ornamentals.</title>
        <authorList>
            <person name="Nordstedt N.P."/>
            <person name="Jones M.L."/>
        </authorList>
    </citation>
    <scope>NUCLEOTIDE SEQUENCE [LARGE SCALE GENOMIC DNA]</scope>
    <source>
        <strain evidence="6 7">C2F7</strain>
    </source>
</reference>
<dbReference type="InterPro" id="IPR029016">
    <property type="entry name" value="GAF-like_dom_sf"/>
</dbReference>
<evidence type="ECO:0000256" key="3">
    <source>
        <dbReference type="ARBA" id="ARBA00023163"/>
    </source>
</evidence>
<dbReference type="PANTHER" id="PTHR30136">
    <property type="entry name" value="HELIX-TURN-HELIX TRANSCRIPTIONAL REGULATOR, ICLR FAMILY"/>
    <property type="match status" value="1"/>
</dbReference>
<dbReference type="SUPFAM" id="SSF46785">
    <property type="entry name" value="Winged helix' DNA-binding domain"/>
    <property type="match status" value="1"/>
</dbReference>
<protein>
    <submittedName>
        <fullName evidence="6">IclR family transcriptional regulator</fullName>
    </submittedName>
</protein>
<accession>A0AAJ3G2A1</accession>
<evidence type="ECO:0000256" key="2">
    <source>
        <dbReference type="ARBA" id="ARBA00023125"/>
    </source>
</evidence>
<comment type="caution">
    <text evidence="6">The sequence shown here is derived from an EMBL/GenBank/DDBJ whole genome shotgun (WGS) entry which is preliminary data.</text>
</comment>
<dbReference type="InterPro" id="IPR005471">
    <property type="entry name" value="Tscrpt_reg_IclR_N"/>
</dbReference>
<organism evidence="6 7">
    <name type="scientific">Pseudomonas brassicacearum</name>
    <dbReference type="NCBI Taxonomy" id="930166"/>
    <lineage>
        <taxon>Bacteria</taxon>
        <taxon>Pseudomonadati</taxon>
        <taxon>Pseudomonadota</taxon>
        <taxon>Gammaproteobacteria</taxon>
        <taxon>Pseudomonadales</taxon>
        <taxon>Pseudomonadaceae</taxon>
        <taxon>Pseudomonas</taxon>
    </lineage>
</organism>
<dbReference type="RefSeq" id="WP_153388045.1">
    <property type="nucleotide sequence ID" value="NZ_CP045701.2"/>
</dbReference>
<dbReference type="SMART" id="SM00346">
    <property type="entry name" value="HTH_ICLR"/>
    <property type="match status" value="1"/>
</dbReference>
<dbReference type="Gene3D" id="1.10.10.10">
    <property type="entry name" value="Winged helix-like DNA-binding domain superfamily/Winged helix DNA-binding domain"/>
    <property type="match status" value="1"/>
</dbReference>
<evidence type="ECO:0000259" key="4">
    <source>
        <dbReference type="PROSITE" id="PS51077"/>
    </source>
</evidence>
<evidence type="ECO:0000259" key="5">
    <source>
        <dbReference type="PROSITE" id="PS51078"/>
    </source>
</evidence>
<sequence length="278" mass="30293">MTTRPFHLLEQGDTGLASANVPGQGKAPLNRSLERGLDLLRAFRPGTESLTNGDLSEIAGLSKSTVSRLTQTLVHAGFLDYDPTVGTYRLAPSLLGLAHSMYHASTLLQIATPLMLQVARDHQVNVSLAAADGDEMIYLESIRLGKRKSPRNVLAGQRLPMDVTSLGRAYLSGLEEGQRRPLLELFSSRRCEARASQLIEEIDDAVKHVWATGYCVASWQPEVMAIATPLDHPAYRTHALNISLATVETAQEIEARYATVLLDLAQAIRQALADARAD</sequence>
<dbReference type="PROSITE" id="PS51077">
    <property type="entry name" value="HTH_ICLR"/>
    <property type="match status" value="1"/>
</dbReference>
<dbReference type="GO" id="GO:0045892">
    <property type="term" value="P:negative regulation of DNA-templated transcription"/>
    <property type="evidence" value="ECO:0007669"/>
    <property type="project" value="TreeGrafter"/>
</dbReference>
<dbReference type="GO" id="GO:0003677">
    <property type="term" value="F:DNA binding"/>
    <property type="evidence" value="ECO:0007669"/>
    <property type="project" value="UniProtKB-KW"/>
</dbReference>
<dbReference type="InterPro" id="IPR014757">
    <property type="entry name" value="Tscrpt_reg_IclR_C"/>
</dbReference>
<dbReference type="PANTHER" id="PTHR30136:SF33">
    <property type="entry name" value="TRANSCRIPTIONAL REGULATORY PROTEIN"/>
    <property type="match status" value="1"/>
</dbReference>
<keyword evidence="1" id="KW-0805">Transcription regulation</keyword>
<feature type="domain" description="IclR-ED" evidence="5">
    <location>
        <begin position="93"/>
        <end position="274"/>
    </location>
</feature>
<dbReference type="InterPro" id="IPR036390">
    <property type="entry name" value="WH_DNA-bd_sf"/>
</dbReference>
<dbReference type="InterPro" id="IPR050707">
    <property type="entry name" value="HTH_MetabolicPath_Reg"/>
</dbReference>
<evidence type="ECO:0000313" key="6">
    <source>
        <dbReference type="EMBL" id="NUT84373.1"/>
    </source>
</evidence>
<dbReference type="Gene3D" id="3.30.450.40">
    <property type="match status" value="1"/>
</dbReference>
<dbReference type="InterPro" id="IPR036388">
    <property type="entry name" value="WH-like_DNA-bd_sf"/>
</dbReference>
<evidence type="ECO:0000313" key="7">
    <source>
        <dbReference type="Proteomes" id="UP000562723"/>
    </source>
</evidence>
<dbReference type="Pfam" id="PF01614">
    <property type="entry name" value="IclR_C"/>
    <property type="match status" value="1"/>
</dbReference>
<dbReference type="Pfam" id="PF09339">
    <property type="entry name" value="HTH_IclR"/>
    <property type="match status" value="1"/>
</dbReference>
<keyword evidence="3" id="KW-0804">Transcription</keyword>
<keyword evidence="2" id="KW-0238">DNA-binding</keyword>
<evidence type="ECO:0000256" key="1">
    <source>
        <dbReference type="ARBA" id="ARBA00023015"/>
    </source>
</evidence>
<gene>
    <name evidence="6" type="ORF">HNO85_25810</name>
</gene>
<dbReference type="AlphaFoldDB" id="A0AAJ3G2A1"/>